<dbReference type="Proteomes" id="UP000550707">
    <property type="component" value="Unassembled WGS sequence"/>
</dbReference>
<evidence type="ECO:0000313" key="2">
    <source>
        <dbReference type="Proteomes" id="UP000550707"/>
    </source>
</evidence>
<dbReference type="EMBL" id="JACASF010000022">
    <property type="protein sequence ID" value="KAF6403600.1"/>
    <property type="molecule type" value="Genomic_DNA"/>
</dbReference>
<sequence>MDVCSCMMCSPNGCMTVAPRGQDKGHVWGLKRGKMEGIWNPKLFLQVPWPLQLLSIVCSFKANTKPSITLPAFSLTFPSHDAFPETGQDVLQLHAFVRPTPCPEHCSVTSAHGPCVDFTLSTGHLSSHLIIQGTAAEMQSLLKKCLVNLCQVAEKGMVMMGRQLSTLLVEMRPFHRVTRKVFHFGDPQMGMRCSGKIFLALAGLAQRLEHRPADKRDSGSIPANGM</sequence>
<name>A0A7J8BYC9_MOLMO</name>
<dbReference type="AlphaFoldDB" id="A0A7J8BYC9"/>
<dbReference type="InParanoid" id="A0A7J8BYC9"/>
<keyword evidence="2" id="KW-1185">Reference proteome</keyword>
<reference evidence="1 2" key="1">
    <citation type="journal article" date="2020" name="Nature">
        <title>Six reference-quality genomes reveal evolution of bat adaptations.</title>
        <authorList>
            <person name="Jebb D."/>
            <person name="Huang Z."/>
            <person name="Pippel M."/>
            <person name="Hughes G.M."/>
            <person name="Lavrichenko K."/>
            <person name="Devanna P."/>
            <person name="Winkler S."/>
            <person name="Jermiin L.S."/>
            <person name="Skirmuntt E.C."/>
            <person name="Katzourakis A."/>
            <person name="Burkitt-Gray L."/>
            <person name="Ray D.A."/>
            <person name="Sullivan K.A.M."/>
            <person name="Roscito J.G."/>
            <person name="Kirilenko B.M."/>
            <person name="Davalos L.M."/>
            <person name="Corthals A.P."/>
            <person name="Power M.L."/>
            <person name="Jones G."/>
            <person name="Ransome R.D."/>
            <person name="Dechmann D.K.N."/>
            <person name="Locatelli A.G."/>
            <person name="Puechmaille S.J."/>
            <person name="Fedrigo O."/>
            <person name="Jarvis E.D."/>
            <person name="Hiller M."/>
            <person name="Vernes S.C."/>
            <person name="Myers E.W."/>
            <person name="Teeling E.C."/>
        </authorList>
    </citation>
    <scope>NUCLEOTIDE SEQUENCE [LARGE SCALE GENOMIC DNA]</scope>
    <source>
        <strain evidence="1">MMolMol1</strain>
        <tissue evidence="1">Muscle</tissue>
    </source>
</reference>
<gene>
    <name evidence="1" type="ORF">HJG59_010018</name>
</gene>
<protein>
    <submittedName>
        <fullName evidence="1">Uncharacterized protein</fullName>
    </submittedName>
</protein>
<proteinExistence type="predicted"/>
<comment type="caution">
    <text evidence="1">The sequence shown here is derived from an EMBL/GenBank/DDBJ whole genome shotgun (WGS) entry which is preliminary data.</text>
</comment>
<evidence type="ECO:0000313" key="1">
    <source>
        <dbReference type="EMBL" id="KAF6403600.1"/>
    </source>
</evidence>
<organism evidence="1 2">
    <name type="scientific">Molossus molossus</name>
    <name type="common">Pallas' mastiff bat</name>
    <name type="synonym">Vespertilio molossus</name>
    <dbReference type="NCBI Taxonomy" id="27622"/>
    <lineage>
        <taxon>Eukaryota</taxon>
        <taxon>Metazoa</taxon>
        <taxon>Chordata</taxon>
        <taxon>Craniata</taxon>
        <taxon>Vertebrata</taxon>
        <taxon>Euteleostomi</taxon>
        <taxon>Mammalia</taxon>
        <taxon>Eutheria</taxon>
        <taxon>Laurasiatheria</taxon>
        <taxon>Chiroptera</taxon>
        <taxon>Yangochiroptera</taxon>
        <taxon>Molossidae</taxon>
        <taxon>Molossus</taxon>
    </lineage>
</organism>
<accession>A0A7J8BYC9</accession>